<evidence type="ECO:0000313" key="14">
    <source>
        <dbReference type="Proteomes" id="UP000673447"/>
    </source>
</evidence>
<evidence type="ECO:0000256" key="10">
    <source>
        <dbReference type="ARBA" id="ARBA00023136"/>
    </source>
</evidence>
<feature type="transmembrane region" description="Helical" evidence="11">
    <location>
        <begin position="114"/>
        <end position="137"/>
    </location>
</feature>
<keyword evidence="4 11" id="KW-1003">Cell membrane</keyword>
<keyword evidence="3 11" id="KW-0813">Transport</keyword>
<comment type="subcellular location">
    <subcellularLocation>
        <location evidence="11">Cell inner membrane</location>
        <topology evidence="11">Multi-pass membrane protein</topology>
    </subcellularLocation>
    <subcellularLocation>
        <location evidence="1">Cell membrane</location>
        <topology evidence="1">Multi-pass membrane protein</topology>
    </subcellularLocation>
</comment>
<evidence type="ECO:0000256" key="9">
    <source>
        <dbReference type="ARBA" id="ARBA00023047"/>
    </source>
</evidence>
<dbReference type="PIRSF" id="PIRSF006648">
    <property type="entry name" value="DrrB"/>
    <property type="match status" value="1"/>
</dbReference>
<feature type="transmembrane region" description="Helical" evidence="11">
    <location>
        <begin position="37"/>
        <end position="61"/>
    </location>
</feature>
<dbReference type="AlphaFoldDB" id="A0A941ASI2"/>
<keyword evidence="5" id="KW-0762">Sugar transport</keyword>
<proteinExistence type="inferred from homology"/>
<evidence type="ECO:0000256" key="2">
    <source>
        <dbReference type="ARBA" id="ARBA00007783"/>
    </source>
</evidence>
<evidence type="ECO:0000256" key="8">
    <source>
        <dbReference type="ARBA" id="ARBA00022989"/>
    </source>
</evidence>
<feature type="domain" description="ABC transmembrane type-2" evidence="12">
    <location>
        <begin position="35"/>
        <end position="260"/>
    </location>
</feature>
<organism evidence="13 14">
    <name type="scientific">Pseudoxanthomonas helianthi</name>
    <dbReference type="NCBI Taxonomy" id="1453541"/>
    <lineage>
        <taxon>Bacteria</taxon>
        <taxon>Pseudomonadati</taxon>
        <taxon>Pseudomonadota</taxon>
        <taxon>Gammaproteobacteria</taxon>
        <taxon>Lysobacterales</taxon>
        <taxon>Lysobacteraceae</taxon>
        <taxon>Pseudoxanthomonas</taxon>
    </lineage>
</organism>
<feature type="transmembrane region" description="Helical" evidence="11">
    <location>
        <begin position="183"/>
        <end position="203"/>
    </location>
</feature>
<keyword evidence="8 11" id="KW-1133">Transmembrane helix</keyword>
<keyword evidence="10 11" id="KW-0472">Membrane</keyword>
<feature type="transmembrane region" description="Helical" evidence="11">
    <location>
        <begin position="73"/>
        <end position="94"/>
    </location>
</feature>
<dbReference type="GO" id="GO:0015774">
    <property type="term" value="P:polysaccharide transport"/>
    <property type="evidence" value="ECO:0007669"/>
    <property type="project" value="UniProtKB-KW"/>
</dbReference>
<dbReference type="GO" id="GO:0015920">
    <property type="term" value="P:lipopolysaccharide transport"/>
    <property type="evidence" value="ECO:0007669"/>
    <property type="project" value="TreeGrafter"/>
</dbReference>
<dbReference type="GO" id="GO:0043190">
    <property type="term" value="C:ATP-binding cassette (ABC) transporter complex"/>
    <property type="evidence" value="ECO:0007669"/>
    <property type="project" value="InterPro"/>
</dbReference>
<evidence type="ECO:0000256" key="7">
    <source>
        <dbReference type="ARBA" id="ARBA00022903"/>
    </source>
</evidence>
<keyword evidence="7" id="KW-0972">Capsule biogenesis/degradation</keyword>
<dbReference type="EMBL" id="JAGKTC010000001">
    <property type="protein sequence ID" value="MBP3983147.1"/>
    <property type="molecule type" value="Genomic_DNA"/>
</dbReference>
<evidence type="ECO:0000259" key="12">
    <source>
        <dbReference type="PROSITE" id="PS51012"/>
    </source>
</evidence>
<dbReference type="PROSITE" id="PS51012">
    <property type="entry name" value="ABC_TM2"/>
    <property type="match status" value="1"/>
</dbReference>
<dbReference type="Pfam" id="PF01061">
    <property type="entry name" value="ABC2_membrane"/>
    <property type="match status" value="1"/>
</dbReference>
<dbReference type="Proteomes" id="UP000673447">
    <property type="component" value="Unassembled WGS sequence"/>
</dbReference>
<sequence>MLFPLAPLRELWSHRALVAELTKREISGRYRGASLGIFWSLANPLLLSWIYTFAFGTVMNGRWPEPQAANSHFAVVLFSGLVVYFLLSECMMRAPDLIVGNPAFVKRVVFPLGILPWPMLLSALFHCLMNVLVFIGLRLLLDHAFDWTIVLLPLVLLPLAIVALGLSWLLAALAVYLRDIQQVIGMISMALLFLSSAMVPAASVPEKYRLVFLLNPLSFIVDQARAVMVWGALPDWRGLALYALVAACFAWLSYAWFAYVRKGFADVL</sequence>
<comment type="caution">
    <text evidence="13">The sequence shown here is derived from an EMBL/GenBank/DDBJ whole genome shotgun (WGS) entry which is preliminary data.</text>
</comment>
<feature type="transmembrane region" description="Helical" evidence="11">
    <location>
        <begin position="149"/>
        <end position="177"/>
    </location>
</feature>
<keyword evidence="14" id="KW-1185">Reference proteome</keyword>
<name>A0A941ASI2_9GAMM</name>
<dbReference type="PANTHER" id="PTHR30413:SF10">
    <property type="entry name" value="CAPSULE POLYSACCHARIDE EXPORT INNER-MEMBRANE PROTEIN CTRC"/>
    <property type="match status" value="1"/>
</dbReference>
<keyword evidence="9" id="KW-0625">Polysaccharide transport</keyword>
<dbReference type="InterPro" id="IPR047817">
    <property type="entry name" value="ABC2_TM_bact-type"/>
</dbReference>
<evidence type="ECO:0000256" key="11">
    <source>
        <dbReference type="RuleBase" id="RU361157"/>
    </source>
</evidence>
<gene>
    <name evidence="13" type="ORF">J5837_01815</name>
</gene>
<feature type="transmembrane region" description="Helical" evidence="11">
    <location>
        <begin position="239"/>
        <end position="260"/>
    </location>
</feature>
<comment type="similarity">
    <text evidence="2 11">Belongs to the ABC-2 integral membrane protein family.</text>
</comment>
<keyword evidence="6 11" id="KW-0812">Transmembrane</keyword>
<dbReference type="PANTHER" id="PTHR30413">
    <property type="entry name" value="INNER MEMBRANE TRANSPORT PERMEASE"/>
    <property type="match status" value="1"/>
</dbReference>
<dbReference type="PRINTS" id="PR00164">
    <property type="entry name" value="ABC2TRNSPORT"/>
</dbReference>
<evidence type="ECO:0000256" key="6">
    <source>
        <dbReference type="ARBA" id="ARBA00022692"/>
    </source>
</evidence>
<reference evidence="13" key="1">
    <citation type="journal article" date="2016" name="Int. J. Syst. Evol. Microbiol.">
        <title>Pseudoxanthomonas helianthi sp. nov., isolated from roots of Jerusalem artichoke (Helianthus tuberosus).</title>
        <authorList>
            <person name="Kittiwongwattana C."/>
            <person name="Thawai C."/>
        </authorList>
    </citation>
    <scope>NUCLEOTIDE SEQUENCE</scope>
    <source>
        <strain evidence="13">110414</strain>
    </source>
</reference>
<reference evidence="13" key="2">
    <citation type="submission" date="2021-03" db="EMBL/GenBank/DDBJ databases">
        <authorList>
            <person name="Cao W."/>
        </authorList>
    </citation>
    <scope>NUCLEOTIDE SEQUENCE</scope>
    <source>
        <strain evidence="13">110414</strain>
    </source>
</reference>
<evidence type="ECO:0000256" key="3">
    <source>
        <dbReference type="ARBA" id="ARBA00022448"/>
    </source>
</evidence>
<dbReference type="InterPro" id="IPR013525">
    <property type="entry name" value="ABC2_TM"/>
</dbReference>
<accession>A0A941ASI2</accession>
<dbReference type="GO" id="GO:0140359">
    <property type="term" value="F:ABC-type transporter activity"/>
    <property type="evidence" value="ECO:0007669"/>
    <property type="project" value="InterPro"/>
</dbReference>
<evidence type="ECO:0000256" key="1">
    <source>
        <dbReference type="ARBA" id="ARBA00004651"/>
    </source>
</evidence>
<evidence type="ECO:0000256" key="4">
    <source>
        <dbReference type="ARBA" id="ARBA00022475"/>
    </source>
</evidence>
<evidence type="ECO:0000313" key="13">
    <source>
        <dbReference type="EMBL" id="MBP3983147.1"/>
    </source>
</evidence>
<protein>
    <recommendedName>
        <fullName evidence="11">Transport permease protein</fullName>
    </recommendedName>
</protein>
<dbReference type="InterPro" id="IPR000412">
    <property type="entry name" value="ABC_2_transport"/>
</dbReference>
<evidence type="ECO:0000256" key="5">
    <source>
        <dbReference type="ARBA" id="ARBA00022597"/>
    </source>
</evidence>